<keyword evidence="2" id="KW-0238">DNA-binding</keyword>
<dbReference type="Pfam" id="PF00564">
    <property type="entry name" value="PB1"/>
    <property type="match status" value="1"/>
</dbReference>
<feature type="domain" description="RWP-RK" evidence="6">
    <location>
        <begin position="586"/>
        <end position="667"/>
    </location>
</feature>
<name>A0A5J5BU09_9ASTE</name>
<dbReference type="Pfam" id="PF02042">
    <property type="entry name" value="RWP-RK"/>
    <property type="match status" value="1"/>
</dbReference>
<evidence type="ECO:0000313" key="9">
    <source>
        <dbReference type="Proteomes" id="UP000325577"/>
    </source>
</evidence>
<evidence type="ECO:0000259" key="7">
    <source>
        <dbReference type="PROSITE" id="PS51745"/>
    </source>
</evidence>
<dbReference type="PANTHER" id="PTHR32002:SF46">
    <property type="entry name" value="PROTEIN NLP2"/>
    <property type="match status" value="1"/>
</dbReference>
<feature type="region of interest" description="Disordered" evidence="5">
    <location>
        <begin position="551"/>
        <end position="593"/>
    </location>
</feature>
<dbReference type="InterPro" id="IPR055081">
    <property type="entry name" value="NLP1-9_GAF"/>
</dbReference>
<reference evidence="8 9" key="1">
    <citation type="submission" date="2019-09" db="EMBL/GenBank/DDBJ databases">
        <title>A chromosome-level genome assembly of the Chinese tupelo Nyssa sinensis.</title>
        <authorList>
            <person name="Yang X."/>
            <person name="Kang M."/>
            <person name="Yang Y."/>
            <person name="Xiong H."/>
            <person name="Wang M."/>
            <person name="Zhang Z."/>
            <person name="Wang Z."/>
            <person name="Wu H."/>
            <person name="Ma T."/>
            <person name="Liu J."/>
            <person name="Xi Z."/>
        </authorList>
    </citation>
    <scope>NUCLEOTIDE SEQUENCE [LARGE SCALE GENOMIC DNA]</scope>
    <source>
        <strain evidence="8">J267</strain>
        <tissue evidence="8">Leaf</tissue>
    </source>
</reference>
<protein>
    <recommendedName>
        <fullName evidence="10">RWP-RK domain-containing protein</fullName>
    </recommendedName>
</protein>
<accession>A0A5J5BU09</accession>
<sequence>MEDGSFTPNTMLGTLSDTTVDFDFMDELLSDGCWLETTDGSNCWQPGPSTFSALNFPADYFPTSETNVDNLNSNLHQKSYQGQEETKRSNFHNSPPLVYSQMEELDRSPLQNWEAILTAASPGQSENSLVEGTEMSRRLWIAPSGNSSPTSSVKKRLMQAIEYLKESTSDRDILIQIWVPTRRGGRSVLTTNNQPFSLDPNCKSLADYRDISRSYQFAAEEDSKELVGLPGRVFLKKLPEWTPDVRFFRREEYPCIHYAQQYNVHGSLALPVFERGSGACLGVVEIVTTSQKVSYHPELENVLQALEAVDLWSSEILSPPKVKACNESYQAVLTEIREVLKTVCETHGLPLAQTWAPCIQHGKGGCQHSGGNYAACVSTIDSACYPLARPNILSLTMPRMFGLHAAVAIRLRSIYTGSADFVLEFFLPLNCQDTEEQKQILNLLSCVIQQVCHSLRVVTDQELEEENILLDREMVAPSGGKLDKEDTLKLASSPSENPPHVESSWIVHMMEARWRGKGAAISLGDQKEEPKESFTVTTHWDKHDVDIHHEQSFSEHKQLQQNSGPKGIVGGGDFSSVGRHQPSGARKAGEKRQRKIEKTISLQVLRQYFAGSLKDAAKSIGVCPTTLKRICRQHGITRWPSRKIKKVGHSLRKLQLVIDSVQGAEGAIQLASFCTSLPQISSPNLPGTSPLSTLKMNDYLKQLNTQPEGSLLSTGTTSLKSPCSSCSHSSGSSFCCSTGAKQPPVTTSTLHSGDPLLAEKPTGILKRACSDAELHDTGQEETKVLARSHSHNLFGELPNFEDLPSLLKSSSQVLREAGAFRVKATFGEEKIRFSMQQCWGFVGLQGEIVKRFNIEDISKISLKYLDDDSEWVLLTCDADLEECIDIHRSSRSRTIKLSLHLAFHPNLGSSFGSGCPS</sequence>
<gene>
    <name evidence="8" type="ORF">F0562_020930</name>
</gene>
<organism evidence="8 9">
    <name type="scientific">Nyssa sinensis</name>
    <dbReference type="NCBI Taxonomy" id="561372"/>
    <lineage>
        <taxon>Eukaryota</taxon>
        <taxon>Viridiplantae</taxon>
        <taxon>Streptophyta</taxon>
        <taxon>Embryophyta</taxon>
        <taxon>Tracheophyta</taxon>
        <taxon>Spermatophyta</taxon>
        <taxon>Magnoliopsida</taxon>
        <taxon>eudicotyledons</taxon>
        <taxon>Gunneridae</taxon>
        <taxon>Pentapetalae</taxon>
        <taxon>asterids</taxon>
        <taxon>Cornales</taxon>
        <taxon>Nyssaceae</taxon>
        <taxon>Nyssa</taxon>
    </lineage>
</organism>
<evidence type="ECO:0000256" key="3">
    <source>
        <dbReference type="ARBA" id="ARBA00023163"/>
    </source>
</evidence>
<keyword evidence="9" id="KW-1185">Reference proteome</keyword>
<dbReference type="SMART" id="SM00666">
    <property type="entry name" value="PB1"/>
    <property type="match status" value="1"/>
</dbReference>
<evidence type="ECO:0008006" key="10">
    <source>
        <dbReference type="Google" id="ProtNLM"/>
    </source>
</evidence>
<dbReference type="CDD" id="cd06407">
    <property type="entry name" value="PB1_NLP"/>
    <property type="match status" value="1"/>
</dbReference>
<dbReference type="Proteomes" id="UP000325577">
    <property type="component" value="Linkage Group LG10"/>
</dbReference>
<dbReference type="InterPro" id="IPR000270">
    <property type="entry name" value="PB1_dom"/>
</dbReference>
<dbReference type="EMBL" id="CM018033">
    <property type="protein sequence ID" value="KAA8546176.1"/>
    <property type="molecule type" value="Genomic_DNA"/>
</dbReference>
<evidence type="ECO:0000256" key="2">
    <source>
        <dbReference type="ARBA" id="ARBA00023125"/>
    </source>
</evidence>
<dbReference type="InterPro" id="IPR034891">
    <property type="entry name" value="PB1_NLP"/>
</dbReference>
<dbReference type="InterPro" id="IPR003035">
    <property type="entry name" value="RWP-RK_dom"/>
</dbReference>
<dbReference type="GO" id="GO:0003700">
    <property type="term" value="F:DNA-binding transcription factor activity"/>
    <property type="evidence" value="ECO:0007669"/>
    <property type="project" value="InterPro"/>
</dbReference>
<dbReference type="AlphaFoldDB" id="A0A5J5BU09"/>
<evidence type="ECO:0000259" key="6">
    <source>
        <dbReference type="PROSITE" id="PS51519"/>
    </source>
</evidence>
<dbReference type="PROSITE" id="PS51519">
    <property type="entry name" value="RWP_RK"/>
    <property type="match status" value="1"/>
</dbReference>
<dbReference type="Gene3D" id="3.10.20.90">
    <property type="entry name" value="Phosphatidylinositol 3-kinase Catalytic Subunit, Chain A, domain 1"/>
    <property type="match status" value="1"/>
</dbReference>
<dbReference type="PANTHER" id="PTHR32002">
    <property type="entry name" value="PROTEIN NLP8"/>
    <property type="match status" value="1"/>
</dbReference>
<dbReference type="InterPro" id="IPR045012">
    <property type="entry name" value="NLP"/>
</dbReference>
<evidence type="ECO:0000256" key="5">
    <source>
        <dbReference type="SAM" id="MobiDB-lite"/>
    </source>
</evidence>
<keyword evidence="3" id="KW-0804">Transcription</keyword>
<evidence type="ECO:0000313" key="8">
    <source>
        <dbReference type="EMBL" id="KAA8546176.1"/>
    </source>
</evidence>
<dbReference type="Pfam" id="PF22922">
    <property type="entry name" value="GAF_NLP"/>
    <property type="match status" value="3"/>
</dbReference>
<dbReference type="GO" id="GO:0003677">
    <property type="term" value="F:DNA binding"/>
    <property type="evidence" value="ECO:0007669"/>
    <property type="project" value="UniProtKB-KW"/>
</dbReference>
<evidence type="ECO:0000256" key="4">
    <source>
        <dbReference type="ARBA" id="ARBA00023242"/>
    </source>
</evidence>
<dbReference type="SUPFAM" id="SSF54277">
    <property type="entry name" value="CAD &amp; PB1 domains"/>
    <property type="match status" value="1"/>
</dbReference>
<keyword evidence="4" id="KW-0539">Nucleus</keyword>
<feature type="domain" description="PB1" evidence="7">
    <location>
        <begin position="819"/>
        <end position="902"/>
    </location>
</feature>
<dbReference type="InterPro" id="IPR053793">
    <property type="entry name" value="PB1-like"/>
</dbReference>
<proteinExistence type="predicted"/>
<dbReference type="OrthoDB" id="6270329at2759"/>
<evidence type="ECO:0000256" key="1">
    <source>
        <dbReference type="ARBA" id="ARBA00023015"/>
    </source>
</evidence>
<keyword evidence="1" id="KW-0805">Transcription regulation</keyword>
<dbReference type="PROSITE" id="PS51745">
    <property type="entry name" value="PB1"/>
    <property type="match status" value="1"/>
</dbReference>